<dbReference type="GO" id="GO:0005524">
    <property type="term" value="F:ATP binding"/>
    <property type="evidence" value="ECO:0007669"/>
    <property type="project" value="UniProtKB-KW"/>
</dbReference>
<dbReference type="InterPro" id="IPR045886">
    <property type="entry name" value="ThiF/MoeB/HesA"/>
</dbReference>
<feature type="domain" description="THIF-type NAD/FAD binding fold" evidence="4">
    <location>
        <begin position="19"/>
        <end position="252"/>
    </location>
</feature>
<dbReference type="FunFam" id="3.40.50.720:FF:000033">
    <property type="entry name" value="Adenylyltransferase and sulfurtransferase MOCS3"/>
    <property type="match status" value="1"/>
</dbReference>
<evidence type="ECO:0000256" key="3">
    <source>
        <dbReference type="ARBA" id="ARBA00022840"/>
    </source>
</evidence>
<protein>
    <submittedName>
        <fullName evidence="5">UBA/THIF-type NAD/FAD binding protein</fullName>
    </submittedName>
</protein>
<keyword evidence="6" id="KW-1185">Reference proteome</keyword>
<dbReference type="GO" id="GO:0016779">
    <property type="term" value="F:nucleotidyltransferase activity"/>
    <property type="evidence" value="ECO:0007669"/>
    <property type="project" value="TreeGrafter"/>
</dbReference>
<proteinExistence type="predicted"/>
<dbReference type="GO" id="GO:0005829">
    <property type="term" value="C:cytosol"/>
    <property type="evidence" value="ECO:0007669"/>
    <property type="project" value="TreeGrafter"/>
</dbReference>
<keyword evidence="1" id="KW-0808">Transferase</keyword>
<sequence length="259" mass="27811">MKRCEEIVKELTREQQKRYQRNILLPGVGMEGQTKLLRGGVLVVGTGGLGSPVAYYLAAAGVGRLGLVDADVVDLSNLQRQILHRTGDIGRPKVESARDKLVALNPDVQVEVFPERLSAASAVSLIERYDIVVDCTDNFATRFLLNETCLRLGKPFIYGGVLAFAGQVMTVMPGAGPCLRCIFPHEPDPHVPGCAELGVLGAVPGVIGTIQATEAIKYLLGLGDLLVGRLLTYDALSMTFYEVSIDRDSGCPACGQKAR</sequence>
<name>A0AAU8PQ17_DESK7</name>
<dbReference type="PANTHER" id="PTHR10953">
    <property type="entry name" value="UBIQUITIN-ACTIVATING ENZYME E1"/>
    <property type="match status" value="1"/>
</dbReference>
<dbReference type="EMBL" id="CP002770">
    <property type="protein sequence ID" value="AEG16452.1"/>
    <property type="molecule type" value="Genomic_DNA"/>
</dbReference>
<dbReference type="PANTHER" id="PTHR10953:SF102">
    <property type="entry name" value="ADENYLYLTRANSFERASE AND SULFURTRANSFERASE MOCS3"/>
    <property type="match status" value="1"/>
</dbReference>
<dbReference type="GO" id="GO:0008641">
    <property type="term" value="F:ubiquitin-like modifier activating enzyme activity"/>
    <property type="evidence" value="ECO:0007669"/>
    <property type="project" value="InterPro"/>
</dbReference>
<dbReference type="Pfam" id="PF00899">
    <property type="entry name" value="ThiF"/>
    <property type="match status" value="1"/>
</dbReference>
<evidence type="ECO:0000259" key="4">
    <source>
        <dbReference type="Pfam" id="PF00899"/>
    </source>
</evidence>
<dbReference type="KEGG" id="dku:Desku_2949"/>
<dbReference type="GO" id="GO:0008146">
    <property type="term" value="F:sulfotransferase activity"/>
    <property type="evidence" value="ECO:0007669"/>
    <property type="project" value="TreeGrafter"/>
</dbReference>
<gene>
    <name evidence="5" type="ordered locus">Desku_2949</name>
</gene>
<dbReference type="InterPro" id="IPR035985">
    <property type="entry name" value="Ubiquitin-activating_enz"/>
</dbReference>
<organism evidence="5 6">
    <name type="scientific">Desulfofundulus kuznetsovii (strain DSM 6115 / VKM B-1805 / 17)</name>
    <name type="common">Desulfotomaculum kuznetsovii</name>
    <dbReference type="NCBI Taxonomy" id="760568"/>
    <lineage>
        <taxon>Bacteria</taxon>
        <taxon>Bacillati</taxon>
        <taxon>Bacillota</taxon>
        <taxon>Clostridia</taxon>
        <taxon>Eubacteriales</taxon>
        <taxon>Peptococcaceae</taxon>
        <taxon>Desulfofundulus</taxon>
    </lineage>
</organism>
<dbReference type="NCBIfam" id="NF004281">
    <property type="entry name" value="PRK05690.1"/>
    <property type="match status" value="1"/>
</dbReference>
<dbReference type="RefSeq" id="WP_013823962.1">
    <property type="nucleotide sequence ID" value="NC_015573.1"/>
</dbReference>
<evidence type="ECO:0000256" key="2">
    <source>
        <dbReference type="ARBA" id="ARBA00022741"/>
    </source>
</evidence>
<dbReference type="Proteomes" id="UP000009229">
    <property type="component" value="Chromosome"/>
</dbReference>
<evidence type="ECO:0000313" key="5">
    <source>
        <dbReference type="EMBL" id="AEG16452.1"/>
    </source>
</evidence>
<accession>A0AAU8PQ17</accession>
<dbReference type="CDD" id="cd00757">
    <property type="entry name" value="ThiF_MoeB_HesA_family"/>
    <property type="match status" value="1"/>
</dbReference>
<evidence type="ECO:0000256" key="1">
    <source>
        <dbReference type="ARBA" id="ARBA00022679"/>
    </source>
</evidence>
<dbReference type="SUPFAM" id="SSF69572">
    <property type="entry name" value="Activating enzymes of the ubiquitin-like proteins"/>
    <property type="match status" value="1"/>
</dbReference>
<evidence type="ECO:0000313" key="6">
    <source>
        <dbReference type="Proteomes" id="UP000009229"/>
    </source>
</evidence>
<dbReference type="InterPro" id="IPR000594">
    <property type="entry name" value="ThiF_NAD_FAD-bd"/>
</dbReference>
<dbReference type="Gene3D" id="3.40.50.720">
    <property type="entry name" value="NAD(P)-binding Rossmann-like Domain"/>
    <property type="match status" value="1"/>
</dbReference>
<dbReference type="AlphaFoldDB" id="A0AAU8PQ17"/>
<keyword evidence="3" id="KW-0067">ATP-binding</keyword>
<keyword evidence="2" id="KW-0547">Nucleotide-binding</keyword>
<dbReference type="GO" id="GO:0004792">
    <property type="term" value="F:thiosulfate-cyanide sulfurtransferase activity"/>
    <property type="evidence" value="ECO:0007669"/>
    <property type="project" value="TreeGrafter"/>
</dbReference>
<reference evidence="6" key="1">
    <citation type="submission" date="2011-05" db="EMBL/GenBank/DDBJ databases">
        <title>Complete sequence of Desulfotomaculum kuznetsovii DSM 6115.</title>
        <authorList>
            <person name="Lucas S."/>
            <person name="Han J."/>
            <person name="Lapidus A."/>
            <person name="Cheng J.-F."/>
            <person name="Goodwin L."/>
            <person name="Pitluck S."/>
            <person name="Peters L."/>
            <person name="Mikhailova N."/>
            <person name="Lu M."/>
            <person name="Saunders E."/>
            <person name="Han C."/>
            <person name="Tapia R."/>
            <person name="Land M."/>
            <person name="Hauser L."/>
            <person name="Kyrpides N."/>
            <person name="Ivanova N."/>
            <person name="Pagani I."/>
            <person name="Nazina T."/>
            <person name="Ivanova A."/>
            <person name="Parshina S."/>
            <person name="Kuever J."/>
            <person name="Muyzer G."/>
            <person name="Plugge C."/>
            <person name="Stams A."/>
            <person name="Woyke T."/>
        </authorList>
    </citation>
    <scope>NUCLEOTIDE SEQUENCE [LARGE SCALE GENOMIC DNA]</scope>
    <source>
        <strain evidence="6">DSM 6115 / VKM B-1805 / 17</strain>
    </source>
</reference>